<gene>
    <name evidence="1" type="ORF">LCGC14_3116690</name>
</gene>
<organism evidence="1">
    <name type="scientific">marine sediment metagenome</name>
    <dbReference type="NCBI Taxonomy" id="412755"/>
    <lineage>
        <taxon>unclassified sequences</taxon>
        <taxon>metagenomes</taxon>
        <taxon>ecological metagenomes</taxon>
    </lineage>
</organism>
<evidence type="ECO:0000313" key="1">
    <source>
        <dbReference type="EMBL" id="KKK51265.1"/>
    </source>
</evidence>
<reference evidence="1" key="1">
    <citation type="journal article" date="2015" name="Nature">
        <title>Complex archaea that bridge the gap between prokaryotes and eukaryotes.</title>
        <authorList>
            <person name="Spang A."/>
            <person name="Saw J.H."/>
            <person name="Jorgensen S.L."/>
            <person name="Zaremba-Niedzwiedzka K."/>
            <person name="Martijn J."/>
            <person name="Lind A.E."/>
            <person name="van Eijk R."/>
            <person name="Schleper C."/>
            <person name="Guy L."/>
            <person name="Ettema T.J."/>
        </authorList>
    </citation>
    <scope>NUCLEOTIDE SEQUENCE</scope>
</reference>
<dbReference type="EMBL" id="LAZR01067597">
    <property type="protein sequence ID" value="KKK51265.1"/>
    <property type="molecule type" value="Genomic_DNA"/>
</dbReference>
<name>A0A0F8WSE3_9ZZZZ</name>
<evidence type="ECO:0008006" key="2">
    <source>
        <dbReference type="Google" id="ProtNLM"/>
    </source>
</evidence>
<comment type="caution">
    <text evidence="1">The sequence shown here is derived from an EMBL/GenBank/DDBJ whole genome shotgun (WGS) entry which is preliminary data.</text>
</comment>
<accession>A0A0F8WSE3</accession>
<protein>
    <recommendedName>
        <fullName evidence="2">DUF3987 domain-containing protein</fullName>
    </recommendedName>
</protein>
<feature type="non-terminal residue" evidence="1">
    <location>
        <position position="307"/>
    </location>
</feature>
<sequence length="307" mass="34787">MREVRDWLSSYLKYVEKTEPPILFHTWTAVSVIAACLERRVYLPWGMSSTIYPNHYIVLLGPSAHSRKGEAISLGRELIKETTTTTVSESITREALIKKFGQDSTKVMFKDNTTGEFVHHSALYEIAEELTVFLGQKDIKFLGDLTNWYDSRPDWAYETKHFGTDDVEGMCFNLLGGTAPDWLVSILPREAIGGGWTSRTIFVVEEMKFQSAADPREMSIDEELKGLLIADLQHIRTVSGTMTFADDALETYIKWYEQMDRDLKAGKPPVHDPALVGYIGRRATHLRKLAMVLSVSRGDDLTITLKD</sequence>
<dbReference type="AlphaFoldDB" id="A0A0F8WSE3"/>
<proteinExistence type="predicted"/>